<dbReference type="OrthoDB" id="2676887at2759"/>
<dbReference type="InParanoid" id="A0A0D0D3D4"/>
<dbReference type="Proteomes" id="UP000054538">
    <property type="component" value="Unassembled WGS sequence"/>
</dbReference>
<dbReference type="Pfam" id="PF18758">
    <property type="entry name" value="KDZ"/>
    <property type="match status" value="1"/>
</dbReference>
<reference evidence="1 2" key="1">
    <citation type="submission" date="2014-04" db="EMBL/GenBank/DDBJ databases">
        <authorList>
            <consortium name="DOE Joint Genome Institute"/>
            <person name="Kuo A."/>
            <person name="Kohler A."/>
            <person name="Jargeat P."/>
            <person name="Nagy L.G."/>
            <person name="Floudas D."/>
            <person name="Copeland A."/>
            <person name="Barry K.W."/>
            <person name="Cichocki N."/>
            <person name="Veneault-Fourrey C."/>
            <person name="LaButti K."/>
            <person name="Lindquist E.A."/>
            <person name="Lipzen A."/>
            <person name="Lundell T."/>
            <person name="Morin E."/>
            <person name="Murat C."/>
            <person name="Sun H."/>
            <person name="Tunlid A."/>
            <person name="Henrissat B."/>
            <person name="Grigoriev I.V."/>
            <person name="Hibbett D.S."/>
            <person name="Martin F."/>
            <person name="Nordberg H.P."/>
            <person name="Cantor M.N."/>
            <person name="Hua S.X."/>
        </authorList>
    </citation>
    <scope>NUCLEOTIDE SEQUENCE [LARGE SCALE GENOMIC DNA]</scope>
    <source>
        <strain evidence="1 2">Ve08.2h10</strain>
    </source>
</reference>
<evidence type="ECO:0000313" key="2">
    <source>
        <dbReference type="Proteomes" id="UP000054538"/>
    </source>
</evidence>
<name>A0A0D0D3D4_9AGAM</name>
<organism evidence="1 2">
    <name type="scientific">Paxillus rubicundulus Ve08.2h10</name>
    <dbReference type="NCBI Taxonomy" id="930991"/>
    <lineage>
        <taxon>Eukaryota</taxon>
        <taxon>Fungi</taxon>
        <taxon>Dikarya</taxon>
        <taxon>Basidiomycota</taxon>
        <taxon>Agaricomycotina</taxon>
        <taxon>Agaricomycetes</taxon>
        <taxon>Agaricomycetidae</taxon>
        <taxon>Boletales</taxon>
        <taxon>Paxilineae</taxon>
        <taxon>Paxillaceae</taxon>
        <taxon>Paxillus</taxon>
    </lineage>
</organism>
<protein>
    <submittedName>
        <fullName evidence="1">Uncharacterized protein</fullName>
    </submittedName>
</protein>
<gene>
    <name evidence="1" type="ORF">PAXRUDRAFT_153581</name>
</gene>
<dbReference type="EMBL" id="KN825614">
    <property type="protein sequence ID" value="KIK82638.1"/>
    <property type="molecule type" value="Genomic_DNA"/>
</dbReference>
<sequence>IGAFHGHAHNHKFQLDWHPMHTKGAGNMEGEGCEHVFSMLNEIAQGTCHALCFHQHQAVDQHFTFWDEDKYAVLSKKFYHSFGIY</sequence>
<accession>A0A0D0D3D4</accession>
<dbReference type="HOGENOM" id="CLU_2705792_0_0_1"/>
<dbReference type="AlphaFoldDB" id="A0A0D0D3D4"/>
<keyword evidence="2" id="KW-1185">Reference proteome</keyword>
<dbReference type="InterPro" id="IPR040521">
    <property type="entry name" value="KDZ"/>
</dbReference>
<feature type="non-terminal residue" evidence="1">
    <location>
        <position position="1"/>
    </location>
</feature>
<evidence type="ECO:0000313" key="1">
    <source>
        <dbReference type="EMBL" id="KIK82638.1"/>
    </source>
</evidence>
<proteinExistence type="predicted"/>
<reference evidence="2" key="2">
    <citation type="submission" date="2015-01" db="EMBL/GenBank/DDBJ databases">
        <title>Evolutionary Origins and Diversification of the Mycorrhizal Mutualists.</title>
        <authorList>
            <consortium name="DOE Joint Genome Institute"/>
            <consortium name="Mycorrhizal Genomics Consortium"/>
            <person name="Kohler A."/>
            <person name="Kuo A."/>
            <person name="Nagy L.G."/>
            <person name="Floudas D."/>
            <person name="Copeland A."/>
            <person name="Barry K.W."/>
            <person name="Cichocki N."/>
            <person name="Veneault-Fourrey C."/>
            <person name="LaButti K."/>
            <person name="Lindquist E.A."/>
            <person name="Lipzen A."/>
            <person name="Lundell T."/>
            <person name="Morin E."/>
            <person name="Murat C."/>
            <person name="Riley R."/>
            <person name="Ohm R."/>
            <person name="Sun H."/>
            <person name="Tunlid A."/>
            <person name="Henrissat B."/>
            <person name="Grigoriev I.V."/>
            <person name="Hibbett D.S."/>
            <person name="Martin F."/>
        </authorList>
    </citation>
    <scope>NUCLEOTIDE SEQUENCE [LARGE SCALE GENOMIC DNA]</scope>
    <source>
        <strain evidence="2">Ve08.2h10</strain>
    </source>
</reference>